<evidence type="ECO:0000259" key="2">
    <source>
        <dbReference type="PROSITE" id="PS50157"/>
    </source>
</evidence>
<name>I3R5A3_HALMT</name>
<dbReference type="OrthoDB" id="381487at2157"/>
<reference evidence="5 8" key="3">
    <citation type="journal article" date="2014" name="PLoS Genet.">
        <title>Phylogenetically driven sequencing of extremely halophilic archaea reveals strategies for static and dynamic osmo-response.</title>
        <authorList>
            <person name="Becker E.A."/>
            <person name="Seitzer P.M."/>
            <person name="Tritt A."/>
            <person name="Larsen D."/>
            <person name="Krusor M."/>
            <person name="Yao A.I."/>
            <person name="Wu D."/>
            <person name="Madern D."/>
            <person name="Eisen J.A."/>
            <person name="Darling A.E."/>
            <person name="Facciotti M.T."/>
        </authorList>
    </citation>
    <scope>NUCLEOTIDE SEQUENCE [LARGE SCALE GENOMIC DNA]</scope>
    <source>
        <strain evidence="5">ATCC 33500</strain>
        <strain evidence="8">ATCC 33500 / DSM 1411 / JCM 8866 / NBRC 14739 / NCIMB 2177 / R-4</strain>
    </source>
</reference>
<evidence type="ECO:0000256" key="1">
    <source>
        <dbReference type="SAM" id="MobiDB-lite"/>
    </source>
</evidence>
<accession>I3R5A3</accession>
<dbReference type="EMBL" id="CP001868">
    <property type="protein sequence ID" value="AFK19413.1"/>
    <property type="molecule type" value="Genomic_DNA"/>
</dbReference>
<reference evidence="4 9" key="4">
    <citation type="submission" date="2014-04" db="EMBL/GenBank/DDBJ databases">
        <title>Transcriptional profiles of Haloferax mediterranei on the basis of nitrogen availability.</title>
        <authorList>
            <person name="Bautista V."/>
        </authorList>
    </citation>
    <scope>NUCLEOTIDE SEQUENCE [LARGE SCALE GENOMIC DNA]</scope>
    <source>
        <strain evidence="4">ATCC 33500</strain>
        <strain evidence="9">ATCC 33500 / DSM 1411 / JCM 8866 / NBRC 14739 / NCIMB 2177 / R-4</strain>
    </source>
</reference>
<evidence type="ECO:0000313" key="9">
    <source>
        <dbReference type="Proteomes" id="UP000027075"/>
    </source>
</evidence>
<evidence type="ECO:0000313" key="5">
    <source>
        <dbReference type="EMBL" id="EMA04398.1"/>
    </source>
</evidence>
<evidence type="ECO:0000313" key="10">
    <source>
        <dbReference type="Proteomes" id="UP000299011"/>
    </source>
</evidence>
<feature type="domain" description="C2H2-type" evidence="2">
    <location>
        <begin position="109"/>
        <end position="135"/>
    </location>
</feature>
<sequence length="241" mass="27037">MAIDPFELIARFFGIDPDALRRLQDDDGDAPDLEALSHFLGIDQGVLSDIQELSERDDVEWDAVFDVDVSEIDGASRSPRRSRRGVSIRPGRGRSPGGQTQEGRRRQRWTCATCQRAFLTRRALQRHYGTNPDHSKTVIDMRDIEPEQNSSGWVDANWVAFDDRVETFIVLSEEIEAEDIAVEYRESAGYVEVTGAHEETIDTSAISDLIQGAVMWRLEGGYLLISFPTNEGDSSEVDAET</sequence>
<dbReference type="PROSITE" id="PS50157">
    <property type="entry name" value="ZINC_FINGER_C2H2_2"/>
    <property type="match status" value="1"/>
</dbReference>
<dbReference type="Proteomes" id="UP000299011">
    <property type="component" value="Chromosome"/>
</dbReference>
<dbReference type="HOGENOM" id="CLU_1159022_0_0_2"/>
<dbReference type="RefSeq" id="WP_004056695.1">
    <property type="nucleotide sequence ID" value="NC_017941.2"/>
</dbReference>
<evidence type="ECO:0000313" key="4">
    <source>
        <dbReference type="EMBL" id="AHZ21237.1"/>
    </source>
</evidence>
<organism evidence="3 7">
    <name type="scientific">Haloferax mediterranei (strain ATCC 33500 / DSM 1411 / JCM 8866 / NBRC 14739 / NCIMB 2177 / R-4)</name>
    <name type="common">Halobacterium mediterranei</name>
    <dbReference type="NCBI Taxonomy" id="523841"/>
    <lineage>
        <taxon>Archaea</taxon>
        <taxon>Methanobacteriati</taxon>
        <taxon>Methanobacteriota</taxon>
        <taxon>Stenosarchaea group</taxon>
        <taxon>Halobacteria</taxon>
        <taxon>Halobacteriales</taxon>
        <taxon>Haloferacaceae</taxon>
        <taxon>Haloferax</taxon>
    </lineage>
</organism>
<reference evidence="6 10" key="6">
    <citation type="submission" date="2019-04" db="EMBL/GenBank/DDBJ databases">
        <title>Methylomes of two halophilic Archaea, Haloarcula marismortui and Haloferax mediterranei.</title>
        <authorList>
            <person name="DasSarma S."/>
            <person name="DasSarma P."/>
            <person name="DasSarma S."/>
            <person name="Fomenkov A."/>
            <person name="Vincze T."/>
            <person name="Anton B.P."/>
            <person name="Roberts R.J."/>
        </authorList>
    </citation>
    <scope>NUCLEOTIDE SEQUENCE [LARGE SCALE GENOMIC DNA]</scope>
    <source>
        <strain evidence="6">ATCC 33500</strain>
        <strain evidence="10">ATCC 33500 / DSM 1411 / JCM 8866 / NBRC 14739 / NCIMB 2177 / R-4</strain>
    </source>
</reference>
<evidence type="ECO:0000313" key="8">
    <source>
        <dbReference type="Proteomes" id="UP000011603"/>
    </source>
</evidence>
<dbReference type="PATRIC" id="fig|523841.21.peg.392"/>
<keyword evidence="8" id="KW-1185">Reference proteome</keyword>
<dbReference type="EMBL" id="AOLO01000002">
    <property type="protein sequence ID" value="EMA04398.1"/>
    <property type="molecule type" value="Genomic_DNA"/>
</dbReference>
<dbReference type="Proteomes" id="UP000027075">
    <property type="component" value="Chromosome"/>
</dbReference>
<evidence type="ECO:0000313" key="3">
    <source>
        <dbReference type="EMBL" id="AFK19413.1"/>
    </source>
</evidence>
<dbReference type="Proteomes" id="UP000011603">
    <property type="component" value="Unassembled WGS sequence"/>
</dbReference>
<dbReference type="Proteomes" id="UP000006469">
    <property type="component" value="Chromosome"/>
</dbReference>
<dbReference type="EMBL" id="CP007551">
    <property type="protein sequence ID" value="AHZ21237.1"/>
    <property type="molecule type" value="Genomic_DNA"/>
</dbReference>
<gene>
    <name evidence="3" type="ordered locus">HFX_1707</name>
    <name evidence="4" type="ORF">BM92_00575</name>
    <name evidence="5" type="ORF">C439_01947</name>
    <name evidence="6" type="ORF">E6P09_11555</name>
</gene>
<dbReference type="STRING" id="523841.HFX_1707"/>
<dbReference type="AlphaFoldDB" id="I3R5A3"/>
<feature type="region of interest" description="Disordered" evidence="1">
    <location>
        <begin position="75"/>
        <end position="107"/>
    </location>
</feature>
<dbReference type="InterPro" id="IPR013087">
    <property type="entry name" value="Znf_C2H2_type"/>
</dbReference>
<dbReference type="GeneID" id="40157062"/>
<evidence type="ECO:0000313" key="7">
    <source>
        <dbReference type="Proteomes" id="UP000006469"/>
    </source>
</evidence>
<dbReference type="EMBL" id="CP039139">
    <property type="protein sequence ID" value="QCQ75875.1"/>
    <property type="molecule type" value="Genomic_DNA"/>
</dbReference>
<dbReference type="PaxDb" id="523841-HFX_1707"/>
<reference evidence="3" key="5">
    <citation type="submission" date="2014-05" db="EMBL/GenBank/DDBJ databases">
        <authorList>
            <person name="Wang L."/>
            <person name="Yang H."/>
            <person name="Xiang H."/>
        </authorList>
    </citation>
    <scope>NUCLEOTIDE SEQUENCE</scope>
    <source>
        <strain evidence="3">CGMCC 1.2087</strain>
    </source>
</reference>
<reference evidence="3" key="1">
    <citation type="journal article" date="2012" name="Appl. Environ. Microbiol.">
        <title>Identification of the haloarchaeal phasin (PhaP) that functions in polyhydroxyalkanoate accumulation and granule formation in Haloferax mediterranei.</title>
        <authorList>
            <person name="Cai S."/>
            <person name="Cai L."/>
            <person name="Liu H."/>
            <person name="Liu X."/>
            <person name="Han J."/>
            <person name="Zhou J."/>
            <person name="Xiang H."/>
        </authorList>
    </citation>
    <scope>NUCLEOTIDE SEQUENCE</scope>
    <source>
        <strain evidence="3">CGMCC 1.2087</strain>
    </source>
</reference>
<reference evidence="3 7" key="2">
    <citation type="journal article" date="2012" name="J. Bacteriol.">
        <title>Complete genome sequence of the metabolically versatile halophilic archaeon Haloferax mediterranei, a poly(3-hydroxybutyrate-co-3-hydroxyvalerate) producer.</title>
        <authorList>
            <person name="Han J."/>
            <person name="Zhang F."/>
            <person name="Hou J."/>
            <person name="Liu X."/>
            <person name="Li M."/>
            <person name="Liu H."/>
            <person name="Cai L."/>
            <person name="Zhang B."/>
            <person name="Chen Y."/>
            <person name="Zhou J."/>
            <person name="Hu S."/>
            <person name="Xiang H."/>
        </authorList>
    </citation>
    <scope>NUCLEOTIDE SEQUENCE [LARGE SCALE GENOMIC DNA]</scope>
    <source>
        <strain evidence="7">ATCC 33500 / DSM 1411 / JCM 8866 / NBRC 14739 / NCIMB 2177 / R-4</strain>
        <strain evidence="3">CGMCC 1.2087</strain>
    </source>
</reference>
<dbReference type="KEGG" id="hme:HFX_1707"/>
<evidence type="ECO:0000313" key="6">
    <source>
        <dbReference type="EMBL" id="QCQ75875.1"/>
    </source>
</evidence>
<protein>
    <recommendedName>
        <fullName evidence="2">C2H2-type domain-containing protein</fullName>
    </recommendedName>
</protein>
<proteinExistence type="predicted"/>